<reference evidence="1" key="1">
    <citation type="submission" date="2018-05" db="EMBL/GenBank/DDBJ databases">
        <authorList>
            <person name="Lanie J.A."/>
            <person name="Ng W.-L."/>
            <person name="Kazmierczak K.M."/>
            <person name="Andrzejewski T.M."/>
            <person name="Davidsen T.M."/>
            <person name="Wayne K.J."/>
            <person name="Tettelin H."/>
            <person name="Glass J.I."/>
            <person name="Rusch D."/>
            <person name="Podicherti R."/>
            <person name="Tsui H.-C.T."/>
            <person name="Winkler M.E."/>
        </authorList>
    </citation>
    <scope>NUCLEOTIDE SEQUENCE</scope>
</reference>
<feature type="non-terminal residue" evidence="1">
    <location>
        <position position="122"/>
    </location>
</feature>
<dbReference type="Pfam" id="PF20404">
    <property type="entry name" value="DUF6694"/>
    <property type="match status" value="1"/>
</dbReference>
<proteinExistence type="predicted"/>
<dbReference type="EMBL" id="UINC01105953">
    <property type="protein sequence ID" value="SVC70269.1"/>
    <property type="molecule type" value="Genomic_DNA"/>
</dbReference>
<sequence length="122" mass="13749">MQNLKVIFCVIFSPLILIGCGDEPNVDGQSAETFQTSVEAVKLSLVEPDQERFETALNGFEFLYGENALSVLDDSTRIRERVRTRLSGLNGQEVMELWDERCERAIRQLVEKKAVNEAALKA</sequence>
<dbReference type="InterPro" id="IPR046516">
    <property type="entry name" value="DUF6694"/>
</dbReference>
<dbReference type="PROSITE" id="PS51257">
    <property type="entry name" value="PROKAR_LIPOPROTEIN"/>
    <property type="match status" value="1"/>
</dbReference>
<organism evidence="1">
    <name type="scientific">marine metagenome</name>
    <dbReference type="NCBI Taxonomy" id="408172"/>
    <lineage>
        <taxon>unclassified sequences</taxon>
        <taxon>metagenomes</taxon>
        <taxon>ecological metagenomes</taxon>
    </lineage>
</organism>
<protein>
    <submittedName>
        <fullName evidence="1">Uncharacterized protein</fullName>
    </submittedName>
</protein>
<accession>A0A382PA62</accession>
<evidence type="ECO:0000313" key="1">
    <source>
        <dbReference type="EMBL" id="SVC70269.1"/>
    </source>
</evidence>
<dbReference type="AlphaFoldDB" id="A0A382PA62"/>
<gene>
    <name evidence="1" type="ORF">METZ01_LOCUS323123</name>
</gene>
<name>A0A382PA62_9ZZZZ</name>